<dbReference type="Proteomes" id="UP000029444">
    <property type="component" value="Unassembled WGS sequence"/>
</dbReference>
<reference evidence="2 3" key="1">
    <citation type="submission" date="2012-09" db="EMBL/GenBank/DDBJ databases">
        <title>Genome Sequence of alkane-degrading Bacterium Alcanivorax sp. 19-m-6.</title>
        <authorList>
            <person name="Lai Q."/>
            <person name="Shao Z."/>
        </authorList>
    </citation>
    <scope>NUCLEOTIDE SEQUENCE [LARGE SCALE GENOMIC DNA]</scope>
    <source>
        <strain evidence="2 3">19-m-6</strain>
    </source>
</reference>
<organism evidence="2 3">
    <name type="scientific">Alcanivorax nanhaiticus</name>
    <dbReference type="NCBI Taxonomy" id="1177154"/>
    <lineage>
        <taxon>Bacteria</taxon>
        <taxon>Pseudomonadati</taxon>
        <taxon>Pseudomonadota</taxon>
        <taxon>Gammaproteobacteria</taxon>
        <taxon>Oceanospirillales</taxon>
        <taxon>Alcanivoracaceae</taxon>
        <taxon>Alcanivorax</taxon>
    </lineage>
</organism>
<dbReference type="STRING" id="1177154.Y5S_00615"/>
<evidence type="ECO:0000313" key="2">
    <source>
        <dbReference type="EMBL" id="KGD66143.1"/>
    </source>
</evidence>
<evidence type="ECO:0008006" key="4">
    <source>
        <dbReference type="Google" id="ProtNLM"/>
    </source>
</evidence>
<dbReference type="EMBL" id="ARXV01000002">
    <property type="protein sequence ID" value="KGD66143.1"/>
    <property type="molecule type" value="Genomic_DNA"/>
</dbReference>
<proteinExistence type="predicted"/>
<keyword evidence="3" id="KW-1185">Reference proteome</keyword>
<name>A0A095TUV2_9GAMM</name>
<dbReference type="NCBIfam" id="NF041816">
    <property type="entry name" value="Avs3a"/>
    <property type="match status" value="1"/>
</dbReference>
<dbReference type="InterPro" id="IPR027417">
    <property type="entry name" value="P-loop_NTPase"/>
</dbReference>
<dbReference type="eggNOG" id="COG1474">
    <property type="taxonomic scope" value="Bacteria"/>
</dbReference>
<feature type="region of interest" description="Disordered" evidence="1">
    <location>
        <begin position="1293"/>
        <end position="1316"/>
    </location>
</feature>
<dbReference type="SUPFAM" id="SSF52540">
    <property type="entry name" value="P-loop containing nucleoside triphosphate hydrolases"/>
    <property type="match status" value="1"/>
</dbReference>
<accession>A0A095TUV2</accession>
<evidence type="ECO:0000256" key="1">
    <source>
        <dbReference type="SAM" id="MobiDB-lite"/>
    </source>
</evidence>
<sequence length="2059" mass="231620">MAVSIEGPSPGEQPGAEPVDAGEELIDIAEYFENEDIGQARLVRYMQLKHSTLHANDPWTASGLEKTIKGFAKRYGELQKAYTPAHLARKLEFWFVTNRPISTSVLEAVTDAAGEANPRHPTELKKLQKFTGLTGSELAAFCDLLHFEDSQDGYWDQRNILFQEVSAYLPDGDVDAPTQLKELVTRRALSEGEQNPTITKIDVLRALKTDESLLFPAQCLIENYGEAVSREQEFEIIGQIVSATGPIVIHAPGGVGKSVFATQIGRTLPDGSACILYDCFGNGQYRNATGYRHRHKDALVQIANELAADSLCHPLIPTIHADAAAYVRAFIYRLSQAVKILRSSNPKAYLCIVIDAADNAQMAAEEVGEARSFVRDLIRVSIPEGVRLVFLCRSHRQDLLDPPINTIPIELNPFSRDETTVLLRETFPEANEHDIDEFHRLSSHNPRVQALALSRKLPLQETLRLLGPNPTSVEDTISDLLDKAIANLKDASGPIEKGRVEKICAGLAALRPLIPIRILSAMSGVEQEAIKSFAFDIGRPLLVAGETIQFLDEPTETWFRDKFKPSAQGMAGFIASLKPLANGSAYVASMLPQLMLEAGQFSELVELALSSSALPTGSPLEKRDVELQRLQFALKAGLRSQRYLEATKLALKAGGETAGDERQRKLLQNNTDLASDFLELDLIQEIVSRRTFGSGWIGSHHAYEAALLSGRKELAGDARSRLRMAYEWLRNWARLTPEERENEHISDQDIVELTLAHLNIHGPTDAAESLRRWKPREISYRVGRLVTRRLIDHGRWSDVEAIARAAGINFNLILAVAAELREVHKTPPDKITQKVLRQLSRGRIKLSNRNGWDDGEPAIDAVTAVVEAALKNNLCTHSDAVTILNHYLPPDPPRGFASRLSKFRQPLLRAYCLRAALEGATIELIDVAHSELKKEIEKANKHSASRDLQEFKEDIGALLPWHKLWASVLLGQVKKEDVTSEIEKVAAASRKAERFRYGEESHTSNEIALLWMDILHHSESTNEESLAAFNQWKEQLKRPLFTPILNALCRLCAQRDETKPASLAYATESYTLNKEERSEAESTSDGYLEVARAILTTSKSDAKAYFNEAVKVAGKIGEENLARWDAMLDLADRAACIDRPSPKVAYQFARCAELTYHFVVRDKHFPWDSTINALCGLCPSSAVTILSRWRDRSFGWHERLLPVAISNLIDWDVVDPRDALPLIGFRAQWDYAELLEPVLANSSEAQEKALASCILYRYAQFSNLTSSELRRLQQVTSNHGVILENLADTIVSSEREESTRTKTSQQQSPFLTDNEHKIPSWDDIFANKDMETTSGLTQAYLAFKQTEAPWRHEDFFTEAMRRIPVGAEPGFIGAVADTTELSLYSFRTFLERVPENWKGRPAISHAIASALKVICRRYCMDVRKNRYYEVMPFEVACSLADVSQSEIIDVVLAATGEIPDLIETGQLFSLVGLLAIKLSSDEAVSALAYGLDLFSTALEENDGDGPWSDAFSPPVDPREAIAGYIWSALAAPEAVLRWEAAHVVLELFRLGREDVTDYLMRMANTKNGGPFVDARLPFYSLHAHQWLLIGLARATLEAPGSVVPYANQLADWALKGQPHVLIRQFAARAALQLIESGHLADEDGLSDRLKCVNKSPLPIVDSTNHERKILHKHDKNAETNEDQFYFGIDIGPYWYAPLARVFSLSQGDIEAEALKIIRHDFGFSAKGRWDDDERARRRLYDDNRSYPYKGDYPRTDNLHFYHCYHAMMIVAGRLLVTMPTHRNPDYGDDDEFTEWLSGHGLTHQSGRWLWDRRDPEPLTKGAWLCRDKEHPDHWHITDGDFDDALRTQDCLNLWGHWTEADEKREQSMSIYSALVTPEKSEALLRALSTTKDLHDYAIPSAGSDMEIDTSGFELEGWVFDQSRDRGLDKYDRWSGGITLPPPRPAEFIIEQMKLESDSDLRIWINQTTSPVMESQIWGYYDEAKRHESTNPNRGSRLQARASFMASILKSLDRDLIIEVQIDRRRRYQPYTSSEEDDNERKRTRAKLFLLDKNGQIRTC</sequence>
<gene>
    <name evidence="2" type="ORF">Y5S_00615</name>
</gene>
<comment type="caution">
    <text evidence="2">The sequence shown here is derived from an EMBL/GenBank/DDBJ whole genome shotgun (WGS) entry which is preliminary data.</text>
</comment>
<feature type="compositionally biased region" description="Polar residues" evidence="1">
    <location>
        <begin position="1301"/>
        <end position="1311"/>
    </location>
</feature>
<evidence type="ECO:0000313" key="3">
    <source>
        <dbReference type="Proteomes" id="UP000029444"/>
    </source>
</evidence>
<protein>
    <recommendedName>
        <fullName evidence="4">NACHT domain-containing protein</fullName>
    </recommendedName>
</protein>
<dbReference type="PATRIC" id="fig|1177154.3.peg.622"/>